<dbReference type="PROSITE" id="PS50928">
    <property type="entry name" value="ABC_TM1"/>
    <property type="match status" value="1"/>
</dbReference>
<evidence type="ECO:0000256" key="1">
    <source>
        <dbReference type="ARBA" id="ARBA00004651"/>
    </source>
</evidence>
<comment type="subcellular location">
    <subcellularLocation>
        <location evidence="1 9">Cell membrane</location>
        <topology evidence="1 9">Multi-pass membrane protein</topology>
    </subcellularLocation>
</comment>
<evidence type="ECO:0000256" key="7">
    <source>
        <dbReference type="ARBA" id="ARBA00022989"/>
    </source>
</evidence>
<evidence type="ECO:0000256" key="6">
    <source>
        <dbReference type="ARBA" id="ARBA00022927"/>
    </source>
</evidence>
<evidence type="ECO:0000259" key="10">
    <source>
        <dbReference type="PROSITE" id="PS50928"/>
    </source>
</evidence>
<dbReference type="Proteomes" id="UP000028826">
    <property type="component" value="Unassembled WGS sequence"/>
</dbReference>
<dbReference type="GO" id="GO:0005886">
    <property type="term" value="C:plasma membrane"/>
    <property type="evidence" value="ECO:0007669"/>
    <property type="project" value="UniProtKB-SubCell"/>
</dbReference>
<evidence type="ECO:0000256" key="8">
    <source>
        <dbReference type="ARBA" id="ARBA00023136"/>
    </source>
</evidence>
<evidence type="ECO:0000256" key="4">
    <source>
        <dbReference type="ARBA" id="ARBA00022692"/>
    </source>
</evidence>
<evidence type="ECO:0000313" key="11">
    <source>
        <dbReference type="EMBL" id="KFI28375.1"/>
    </source>
</evidence>
<dbReference type="RefSeq" id="WP_248700094.1">
    <property type="nucleotide sequence ID" value="NZ_CAMIFG010000048.1"/>
</dbReference>
<keyword evidence="4 9" id="KW-0812">Transmembrane</keyword>
<dbReference type="InterPro" id="IPR035906">
    <property type="entry name" value="MetI-like_sf"/>
</dbReference>
<dbReference type="Pfam" id="PF00528">
    <property type="entry name" value="BPD_transp_1"/>
    <property type="match status" value="1"/>
</dbReference>
<keyword evidence="2 9" id="KW-0813">Transport</keyword>
<evidence type="ECO:0000256" key="5">
    <source>
        <dbReference type="ARBA" id="ARBA00022856"/>
    </source>
</evidence>
<feature type="transmembrane region" description="Helical" evidence="9">
    <location>
        <begin position="31"/>
        <end position="52"/>
    </location>
</feature>
<evidence type="ECO:0000313" key="12">
    <source>
        <dbReference type="Proteomes" id="UP000028826"/>
    </source>
</evidence>
<sequence length="296" mass="31970">MMITTGNSIPAGSGRWRRFRRSCRHIMGFKAGFGLATVAALLVMGLFSPWLAPHPPNEQDLMVAMMPPDWTGPHVLGTDHVGRDILSRIIYGSRVSLIIALSVALFAGVVGVTLGVVAGYFGGRVDAAIQKVVEIFWSFPPLMLAIAIVAFVGQGLAIVIIALTAQRWIPYCRVTRAEAMALRGREFIMAARTLGASDGFIIRHHILPNVILSIIVMTSFAMANAIIAESSLSFLGLGVPSSIPTWGGMLSDSRAYISSAWWMALFPGLAIFLTVLGLNLLGDALRNQFDPKLRSH</sequence>
<organism evidence="11 12">
    <name type="scientific">Haematobacter massiliensis</name>
    <dbReference type="NCBI Taxonomy" id="195105"/>
    <lineage>
        <taxon>Bacteria</taxon>
        <taxon>Pseudomonadati</taxon>
        <taxon>Pseudomonadota</taxon>
        <taxon>Alphaproteobacteria</taxon>
        <taxon>Rhodobacterales</taxon>
        <taxon>Paracoccaceae</taxon>
        <taxon>Haematobacter</taxon>
    </lineage>
</organism>
<dbReference type="GO" id="GO:0015031">
    <property type="term" value="P:protein transport"/>
    <property type="evidence" value="ECO:0007669"/>
    <property type="project" value="UniProtKB-KW"/>
</dbReference>
<dbReference type="GO" id="GO:0015833">
    <property type="term" value="P:peptide transport"/>
    <property type="evidence" value="ECO:0007669"/>
    <property type="project" value="UniProtKB-KW"/>
</dbReference>
<feature type="transmembrane region" description="Helical" evidence="9">
    <location>
        <begin position="142"/>
        <end position="163"/>
    </location>
</feature>
<reference evidence="11 12" key="1">
    <citation type="submission" date="2014-03" db="EMBL/GenBank/DDBJ databases">
        <title>Genome of Haematobacter massiliensis CCUG 47968.</title>
        <authorList>
            <person name="Wang D."/>
            <person name="Wang G."/>
        </authorList>
    </citation>
    <scope>NUCLEOTIDE SEQUENCE [LARGE SCALE GENOMIC DNA]</scope>
    <source>
        <strain evidence="11 12">CCUG 47968</strain>
    </source>
</reference>
<feature type="domain" description="ABC transmembrane type-1" evidence="10">
    <location>
        <begin position="93"/>
        <end position="282"/>
    </location>
</feature>
<dbReference type="CDD" id="cd06261">
    <property type="entry name" value="TM_PBP2"/>
    <property type="match status" value="1"/>
</dbReference>
<dbReference type="STRING" id="195105.CN97_19065"/>
<proteinExistence type="inferred from homology"/>
<evidence type="ECO:0000256" key="9">
    <source>
        <dbReference type="RuleBase" id="RU363032"/>
    </source>
</evidence>
<gene>
    <name evidence="11" type="ORF">CN97_19065</name>
</gene>
<name>A0A086Y275_9RHOB</name>
<evidence type="ECO:0000256" key="3">
    <source>
        <dbReference type="ARBA" id="ARBA00022475"/>
    </source>
</evidence>
<dbReference type="InterPro" id="IPR000515">
    <property type="entry name" value="MetI-like"/>
</dbReference>
<evidence type="ECO:0000256" key="2">
    <source>
        <dbReference type="ARBA" id="ARBA00022448"/>
    </source>
</evidence>
<dbReference type="EMBL" id="JGYG01000008">
    <property type="protein sequence ID" value="KFI28375.1"/>
    <property type="molecule type" value="Genomic_DNA"/>
</dbReference>
<comment type="caution">
    <text evidence="11">The sequence shown here is derived from an EMBL/GenBank/DDBJ whole genome shotgun (WGS) entry which is preliminary data.</text>
</comment>
<keyword evidence="12" id="KW-1185">Reference proteome</keyword>
<protein>
    <submittedName>
        <fullName evidence="11">Peptide ABC transporter permease</fullName>
    </submittedName>
</protein>
<dbReference type="Gene3D" id="1.10.3720.10">
    <property type="entry name" value="MetI-like"/>
    <property type="match status" value="1"/>
</dbReference>
<accession>A0A086Y275</accession>
<keyword evidence="6" id="KW-0653">Protein transport</keyword>
<feature type="transmembrane region" description="Helical" evidence="9">
    <location>
        <begin position="210"/>
        <end position="239"/>
    </location>
</feature>
<keyword evidence="8 9" id="KW-0472">Membrane</keyword>
<feature type="transmembrane region" description="Helical" evidence="9">
    <location>
        <begin position="97"/>
        <end position="122"/>
    </location>
</feature>
<dbReference type="GO" id="GO:0055085">
    <property type="term" value="P:transmembrane transport"/>
    <property type="evidence" value="ECO:0007669"/>
    <property type="project" value="InterPro"/>
</dbReference>
<feature type="transmembrane region" description="Helical" evidence="9">
    <location>
        <begin position="259"/>
        <end position="282"/>
    </location>
</feature>
<comment type="similarity">
    <text evidence="9">Belongs to the binding-protein-dependent transport system permease family.</text>
</comment>
<dbReference type="SUPFAM" id="SSF161098">
    <property type="entry name" value="MetI-like"/>
    <property type="match status" value="1"/>
</dbReference>
<keyword evidence="3" id="KW-1003">Cell membrane</keyword>
<dbReference type="PANTHER" id="PTHR43386">
    <property type="entry name" value="OLIGOPEPTIDE TRANSPORT SYSTEM PERMEASE PROTEIN APPC"/>
    <property type="match status" value="1"/>
</dbReference>
<dbReference type="InterPro" id="IPR050366">
    <property type="entry name" value="BP-dependent_transpt_permease"/>
</dbReference>
<keyword evidence="7 9" id="KW-1133">Transmembrane helix</keyword>
<dbReference type="PANTHER" id="PTHR43386:SF1">
    <property type="entry name" value="D,D-DIPEPTIDE TRANSPORT SYSTEM PERMEASE PROTEIN DDPC-RELATED"/>
    <property type="match status" value="1"/>
</dbReference>
<keyword evidence="5" id="KW-0571">Peptide transport</keyword>
<dbReference type="AlphaFoldDB" id="A0A086Y275"/>
<dbReference type="eggNOG" id="COG1173">
    <property type="taxonomic scope" value="Bacteria"/>
</dbReference>